<dbReference type="GO" id="GO:0033765">
    <property type="term" value="F:steroid dehydrogenase activity, acting on the CH-CH group of donors"/>
    <property type="evidence" value="ECO:0007669"/>
    <property type="project" value="UniProtKB-ARBA"/>
</dbReference>
<comment type="cofactor">
    <cofactor evidence="1">
        <name>FAD</name>
        <dbReference type="ChEBI" id="CHEBI:57692"/>
    </cofactor>
</comment>
<accession>A0A652YUX3</accession>
<dbReference type="InterPro" id="IPR003953">
    <property type="entry name" value="FAD-dep_OxRdtase_2_FAD-bd"/>
</dbReference>
<evidence type="ECO:0000256" key="1">
    <source>
        <dbReference type="ARBA" id="ARBA00001974"/>
    </source>
</evidence>
<dbReference type="GO" id="GO:0008202">
    <property type="term" value="P:steroid metabolic process"/>
    <property type="evidence" value="ECO:0007669"/>
    <property type="project" value="UniProtKB-ARBA"/>
</dbReference>
<name>A0A652YUX3_NOCGL</name>
<keyword evidence="3" id="KW-0274">FAD</keyword>
<reference evidence="6" key="1">
    <citation type="submission" date="2019-07" db="EMBL/GenBank/DDBJ databases">
        <title>Genomic Encyclopedia of Type Strains, Phase IV (KMG-IV): sequencing the most valuable type-strain genomes for metagenomic binning, comparative biology and taxonomic classification.</title>
        <authorList>
            <person name="Goeker M."/>
        </authorList>
    </citation>
    <scope>NUCLEOTIDE SEQUENCE</scope>
    <source>
        <strain evidence="6">DSM 44596</strain>
    </source>
</reference>
<evidence type="ECO:0000256" key="4">
    <source>
        <dbReference type="ARBA" id="ARBA00023002"/>
    </source>
</evidence>
<dbReference type="PANTHER" id="PTHR43400">
    <property type="entry name" value="FUMARATE REDUCTASE"/>
    <property type="match status" value="1"/>
</dbReference>
<dbReference type="InterPro" id="IPR050315">
    <property type="entry name" value="FAD-oxidoreductase_2"/>
</dbReference>
<keyword evidence="4" id="KW-0560">Oxidoreductase</keyword>
<evidence type="ECO:0000256" key="2">
    <source>
        <dbReference type="ARBA" id="ARBA00022630"/>
    </source>
</evidence>
<dbReference type="Pfam" id="PF00890">
    <property type="entry name" value="FAD_binding_2"/>
    <property type="match status" value="1"/>
</dbReference>
<dbReference type="Gene3D" id="3.90.700.10">
    <property type="entry name" value="Succinate dehydrogenase/fumarate reductase flavoprotein, catalytic domain"/>
    <property type="match status" value="1"/>
</dbReference>
<sequence>MTWDTSVDVLVVGFGVAGASAALEAVAAGSSVMAIDRALGGGASTISGGIFYAGGGTAIQKEAGIEDTPEAMLAYLNREVGDAVTPQTLRRFVEESPATIDWLRGHGVPFEASLCPYKTSYPSNKHYLYFSGSESAGGFRDIAKPAPRGHRAKGRGTSGKMLYGPLAKSAQAKGVRFLGQTRADRLIIEDGRVIGVEALTLRDAPAGVRRRHAALSSISAKPGVYAPQLRSIVDAQISKIEKKYAKKIRIKARGGVILSAGGFVSNREMMRTHAPAYKGGIPLGTSGDDGKGINLGIEAGGATDKLGNVSAWRFIVPPSAFLGSILVGESGARIVDESRYGAALGQAMVEKSNGIGWLLADSDLVREAKAQIPDQSMWFQRVQTAGMMRTAVHGNTIAEVAHKAGIDAAGLYETVDAHNTAAANGQSDPMGKPSDFIRPILNAPFTLYDVSIKPNMMNPCPMLTLGGLVVDESTGLVKNEAGEPILGLYAAGRTAVGICSNSYVSGLSLADCVFSGRRAGLHAATVTAMARFSSPPSFSSSRE</sequence>
<dbReference type="Gene3D" id="3.50.50.60">
    <property type="entry name" value="FAD/NAD(P)-binding domain"/>
    <property type="match status" value="2"/>
</dbReference>
<dbReference type="PRINTS" id="PR00411">
    <property type="entry name" value="PNDRDTASEI"/>
</dbReference>
<keyword evidence="2" id="KW-0285">Flavoprotein</keyword>
<protein>
    <submittedName>
        <fullName evidence="6">3-oxo-5alpha-steroid 4-dehydrogenase</fullName>
    </submittedName>
</protein>
<evidence type="ECO:0000313" key="6">
    <source>
        <dbReference type="EMBL" id="TYQ06880.1"/>
    </source>
</evidence>
<dbReference type="PANTHER" id="PTHR43400:SF10">
    <property type="entry name" value="3-OXOSTEROID 1-DEHYDROGENASE"/>
    <property type="match status" value="1"/>
</dbReference>
<gene>
    <name evidence="6" type="ORF">FNL38_1021024</name>
</gene>
<comment type="caution">
    <text evidence="6">The sequence shown here is derived from an EMBL/GenBank/DDBJ whole genome shotgun (WGS) entry which is preliminary data.</text>
</comment>
<dbReference type="SUPFAM" id="SSF56425">
    <property type="entry name" value="Succinate dehydrogenase/fumarate reductase flavoprotein, catalytic domain"/>
    <property type="match status" value="1"/>
</dbReference>
<proteinExistence type="predicted"/>
<dbReference type="InterPro" id="IPR036188">
    <property type="entry name" value="FAD/NAD-bd_sf"/>
</dbReference>
<evidence type="ECO:0000259" key="5">
    <source>
        <dbReference type="Pfam" id="PF00890"/>
    </source>
</evidence>
<dbReference type="SUPFAM" id="SSF51905">
    <property type="entry name" value="FAD/NAD(P)-binding domain"/>
    <property type="match status" value="1"/>
</dbReference>
<dbReference type="InterPro" id="IPR027477">
    <property type="entry name" value="Succ_DH/fumarate_Rdtase_cat_sf"/>
</dbReference>
<dbReference type="NCBIfam" id="NF005511">
    <property type="entry name" value="PRK07121.1-4"/>
    <property type="match status" value="1"/>
</dbReference>
<feature type="domain" description="FAD-dependent oxidoreductase 2 FAD-binding" evidence="5">
    <location>
        <begin position="8"/>
        <end position="497"/>
    </location>
</feature>
<organism evidence="6">
    <name type="scientific">Nocardia globerula</name>
    <dbReference type="NCBI Taxonomy" id="1818"/>
    <lineage>
        <taxon>Bacteria</taxon>
        <taxon>Bacillati</taxon>
        <taxon>Actinomycetota</taxon>
        <taxon>Actinomycetes</taxon>
        <taxon>Mycobacteriales</taxon>
        <taxon>Nocardiaceae</taxon>
        <taxon>Nocardia</taxon>
    </lineage>
</organism>
<dbReference type="AlphaFoldDB" id="A0A652YUX3"/>
<dbReference type="EMBL" id="VNIQ01000002">
    <property type="protein sequence ID" value="TYQ06880.1"/>
    <property type="molecule type" value="Genomic_DNA"/>
</dbReference>
<evidence type="ECO:0000256" key="3">
    <source>
        <dbReference type="ARBA" id="ARBA00022827"/>
    </source>
</evidence>